<organism evidence="1 2">
    <name type="scientific">Cytobacillus praedii</name>
    <dbReference type="NCBI Taxonomy" id="1742358"/>
    <lineage>
        <taxon>Bacteria</taxon>
        <taxon>Bacillati</taxon>
        <taxon>Bacillota</taxon>
        <taxon>Bacilli</taxon>
        <taxon>Bacillales</taxon>
        <taxon>Bacillaceae</taxon>
        <taxon>Cytobacillus</taxon>
    </lineage>
</organism>
<dbReference type="EMBL" id="SJTH01000050">
    <property type="protein sequence ID" value="TCJ01771.1"/>
    <property type="molecule type" value="Genomic_DNA"/>
</dbReference>
<dbReference type="Proteomes" id="UP000293846">
    <property type="component" value="Unassembled WGS sequence"/>
</dbReference>
<dbReference type="InterPro" id="IPR058705">
    <property type="entry name" value="A_ENA"/>
</dbReference>
<proteinExistence type="predicted"/>
<comment type="caution">
    <text evidence="1">The sequence shown here is derived from an EMBL/GenBank/DDBJ whole genome shotgun (WGS) entry which is preliminary data.</text>
</comment>
<accession>A0A4R1APF0</accession>
<evidence type="ECO:0000313" key="1">
    <source>
        <dbReference type="EMBL" id="TCJ01771.1"/>
    </source>
</evidence>
<dbReference type="Pfam" id="PF26595">
    <property type="entry name" value="A_ENA"/>
    <property type="match status" value="1"/>
</dbReference>
<protein>
    <submittedName>
        <fullName evidence="1">Uncharacterized protein</fullName>
    </submittedName>
</protein>
<keyword evidence="2" id="KW-1185">Reference proteome</keyword>
<name>A0A4R1APF0_9BACI</name>
<reference evidence="1 2" key="1">
    <citation type="submission" date="2019-03" db="EMBL/GenBank/DDBJ databases">
        <authorList>
            <person name="Jensen L."/>
            <person name="Storgaard J."/>
            <person name="Sulaj E."/>
            <person name="Schramm A."/>
            <person name="Marshall I.P.G."/>
        </authorList>
    </citation>
    <scope>NUCLEOTIDE SEQUENCE [LARGE SCALE GENOMIC DNA]</scope>
    <source>
        <strain evidence="1 2">2017H2G3</strain>
    </source>
</reference>
<dbReference type="RefSeq" id="WP_057768330.1">
    <property type="nucleotide sequence ID" value="NZ_JARMQE010000019.1"/>
</dbReference>
<gene>
    <name evidence="1" type="ORF">E0Y62_22435</name>
</gene>
<sequence length="124" mass="13988">MISISCKNGCKLKCKCCFFEIDFNFKPDKHPCRCNSHHHKSCQQSLSELLASVANIENALAKAINAESEILKEGDMTPEQRLILSNKLEDLIKLAIKKEIILEFLIEDAIKACKTAEKCDKCCK</sequence>
<dbReference type="AlphaFoldDB" id="A0A4R1APF0"/>
<evidence type="ECO:0000313" key="2">
    <source>
        <dbReference type="Proteomes" id="UP000293846"/>
    </source>
</evidence>